<name>A0A820GK74_9BILA</name>
<keyword evidence="7" id="KW-0812">Transmembrane</keyword>
<feature type="transmembrane region" description="Helical" evidence="7">
    <location>
        <begin position="54"/>
        <end position="72"/>
    </location>
</feature>
<reference evidence="10" key="1">
    <citation type="submission" date="2021-02" db="EMBL/GenBank/DDBJ databases">
        <authorList>
            <person name="Nowell W R."/>
        </authorList>
    </citation>
    <scope>NUCLEOTIDE SEQUENCE</scope>
</reference>
<evidence type="ECO:0000256" key="7">
    <source>
        <dbReference type="SAM" id="Phobius"/>
    </source>
</evidence>
<evidence type="ECO:0000313" key="11">
    <source>
        <dbReference type="EMBL" id="CAF4413503.1"/>
    </source>
</evidence>
<dbReference type="PROSITE" id="PS51406">
    <property type="entry name" value="FIBRINOGEN_C_2"/>
    <property type="match status" value="1"/>
</dbReference>
<dbReference type="InterPro" id="IPR036056">
    <property type="entry name" value="Fibrinogen-like_C"/>
</dbReference>
<evidence type="ECO:0000313" key="9">
    <source>
        <dbReference type="EMBL" id="CAF3354645.1"/>
    </source>
</evidence>
<keyword evidence="3" id="KW-0732">Signal</keyword>
<feature type="domain" description="Fibrinogen C-terminal" evidence="8">
    <location>
        <begin position="108"/>
        <end position="344"/>
    </location>
</feature>
<dbReference type="InterPro" id="IPR002181">
    <property type="entry name" value="Fibrinogen_a/b/g_C_dom"/>
</dbReference>
<dbReference type="EMBL" id="CAJOBR010001488">
    <property type="protein sequence ID" value="CAF4612455.1"/>
    <property type="molecule type" value="Genomic_DNA"/>
</dbReference>
<dbReference type="EMBL" id="CAJNXB010004098">
    <property type="protein sequence ID" value="CAF3354645.1"/>
    <property type="molecule type" value="Genomic_DNA"/>
</dbReference>
<dbReference type="GO" id="GO:0005576">
    <property type="term" value="C:extracellular region"/>
    <property type="evidence" value="ECO:0007669"/>
    <property type="project" value="UniProtKB-SubCell"/>
</dbReference>
<evidence type="ECO:0000313" key="13">
    <source>
        <dbReference type="Proteomes" id="UP000663873"/>
    </source>
</evidence>
<keyword evidence="2" id="KW-0964">Secreted</keyword>
<evidence type="ECO:0000259" key="8">
    <source>
        <dbReference type="PROSITE" id="PS51406"/>
    </source>
</evidence>
<protein>
    <recommendedName>
        <fullName evidence="8">Fibrinogen C-terminal domain-containing protein</fullName>
    </recommendedName>
</protein>
<evidence type="ECO:0000256" key="1">
    <source>
        <dbReference type="ARBA" id="ARBA00004613"/>
    </source>
</evidence>
<dbReference type="EMBL" id="CAJOBO010001845">
    <property type="protein sequence ID" value="CAF4413503.1"/>
    <property type="molecule type" value="Genomic_DNA"/>
</dbReference>
<keyword evidence="13" id="KW-1185">Reference proteome</keyword>
<sequence>MLTKQLNSTELKQNCTSFHMLPTTTTTMNNSHASLVKFRRYPPKISDNTVERCYFVLIHFFFYAIMLLIVYIRLQEFSSRQEAIITVINANHNLNSHHTPRDQWNNQKFSSSTNCSCHIFLHPTQDPTTQCLELHFGLNETISNVFCPILRNDQEYYEWVVVQSRQTNSISFNRSWLEYRRGFGNSLNQTDFWIGNENLYWLTNNYQCRLKIELTDWYNETRVATYELFRISNQRDEYRLQIGEYNGTMEPYNKADSFSRWHHNFPFSTYDHYAVENVNCSNLHGGVGWWFHSGTECAHVQLNGRLPTRTDGLVPLNTGILWIGWRTDRHYSFQHVRMLIQPKFKLHRRRRRRRRRR</sequence>
<dbReference type="PANTHER" id="PTHR47221:SF6">
    <property type="entry name" value="FIBRINOGEN ALPHA CHAIN"/>
    <property type="match status" value="1"/>
</dbReference>
<dbReference type="AlphaFoldDB" id="A0A820GK74"/>
<proteinExistence type="predicted"/>
<keyword evidence="6" id="KW-0325">Glycoprotein</keyword>
<comment type="subcellular location">
    <subcellularLocation>
        <location evidence="1">Secreted</location>
    </subcellularLocation>
</comment>
<dbReference type="Proteomes" id="UP000663825">
    <property type="component" value="Unassembled WGS sequence"/>
</dbReference>
<keyword evidence="5" id="KW-1015">Disulfide bond</keyword>
<evidence type="ECO:0000256" key="4">
    <source>
        <dbReference type="ARBA" id="ARBA00023054"/>
    </source>
</evidence>
<evidence type="ECO:0000313" key="10">
    <source>
        <dbReference type="EMBL" id="CAF4280096.1"/>
    </source>
</evidence>
<dbReference type="OrthoDB" id="7735550at2759"/>
<keyword evidence="7" id="KW-1133">Transmembrane helix</keyword>
<dbReference type="Proteomes" id="UP000663848">
    <property type="component" value="Unassembled WGS sequence"/>
</dbReference>
<comment type="caution">
    <text evidence="10">The sequence shown here is derived from an EMBL/GenBank/DDBJ whole genome shotgun (WGS) entry which is preliminary data.</text>
</comment>
<dbReference type="Proteomes" id="UP000663851">
    <property type="component" value="Unassembled WGS sequence"/>
</dbReference>
<dbReference type="InterPro" id="IPR014716">
    <property type="entry name" value="Fibrinogen_a/b/g_C_1"/>
</dbReference>
<evidence type="ECO:0000256" key="6">
    <source>
        <dbReference type="ARBA" id="ARBA00023180"/>
    </source>
</evidence>
<keyword evidence="7" id="KW-0472">Membrane</keyword>
<dbReference type="Proteomes" id="UP000663873">
    <property type="component" value="Unassembled WGS sequence"/>
</dbReference>
<dbReference type="Pfam" id="PF00147">
    <property type="entry name" value="Fibrinogen_C"/>
    <property type="match status" value="1"/>
</dbReference>
<accession>A0A820GK74</accession>
<gene>
    <name evidence="11" type="ORF">HFQ381_LOCUS21010</name>
    <name evidence="12" type="ORF">QYT958_LOCUS12313</name>
    <name evidence="9" type="ORF">TIS948_LOCUS23595</name>
    <name evidence="10" type="ORF">UJA718_LOCUS11331</name>
</gene>
<evidence type="ECO:0000313" key="12">
    <source>
        <dbReference type="EMBL" id="CAF4612455.1"/>
    </source>
</evidence>
<organism evidence="10 13">
    <name type="scientific">Rotaria socialis</name>
    <dbReference type="NCBI Taxonomy" id="392032"/>
    <lineage>
        <taxon>Eukaryota</taxon>
        <taxon>Metazoa</taxon>
        <taxon>Spiralia</taxon>
        <taxon>Gnathifera</taxon>
        <taxon>Rotifera</taxon>
        <taxon>Eurotatoria</taxon>
        <taxon>Bdelloidea</taxon>
        <taxon>Philodinida</taxon>
        <taxon>Philodinidae</taxon>
        <taxon>Rotaria</taxon>
    </lineage>
</organism>
<dbReference type="PANTHER" id="PTHR47221">
    <property type="entry name" value="FIBRINOGEN ALPHA CHAIN"/>
    <property type="match status" value="1"/>
</dbReference>
<evidence type="ECO:0000256" key="3">
    <source>
        <dbReference type="ARBA" id="ARBA00022729"/>
    </source>
</evidence>
<dbReference type="EMBL" id="CAJOBP010001383">
    <property type="protein sequence ID" value="CAF4280096.1"/>
    <property type="molecule type" value="Genomic_DNA"/>
</dbReference>
<keyword evidence="4" id="KW-0175">Coiled coil</keyword>
<evidence type="ECO:0000256" key="5">
    <source>
        <dbReference type="ARBA" id="ARBA00023157"/>
    </source>
</evidence>
<dbReference type="InterPro" id="IPR037579">
    <property type="entry name" value="FIB_ANG-like"/>
</dbReference>
<dbReference type="SUPFAM" id="SSF56496">
    <property type="entry name" value="Fibrinogen C-terminal domain-like"/>
    <property type="match status" value="1"/>
</dbReference>
<dbReference type="SMART" id="SM00186">
    <property type="entry name" value="FBG"/>
    <property type="match status" value="1"/>
</dbReference>
<evidence type="ECO:0000256" key="2">
    <source>
        <dbReference type="ARBA" id="ARBA00022525"/>
    </source>
</evidence>
<dbReference type="Gene3D" id="3.90.215.10">
    <property type="entry name" value="Gamma Fibrinogen, chain A, domain 1"/>
    <property type="match status" value="1"/>
</dbReference>